<accession>A0ABM6PZQ5</accession>
<dbReference type="Proteomes" id="UP000232721">
    <property type="component" value="Chromosome"/>
</dbReference>
<evidence type="ECO:0008006" key="4">
    <source>
        <dbReference type="Google" id="ProtNLM"/>
    </source>
</evidence>
<keyword evidence="1" id="KW-1133">Transmembrane helix</keyword>
<keyword evidence="1" id="KW-0812">Transmembrane</keyword>
<feature type="transmembrane region" description="Helical" evidence="1">
    <location>
        <begin position="63"/>
        <end position="84"/>
    </location>
</feature>
<dbReference type="EMBL" id="CP019336">
    <property type="protein sequence ID" value="AUC22334.1"/>
    <property type="molecule type" value="Genomic_DNA"/>
</dbReference>
<gene>
    <name evidence="2" type="ORF">BTO15_09625</name>
</gene>
<name>A0ABM6PZQ5_9FLAO</name>
<evidence type="ECO:0000256" key="1">
    <source>
        <dbReference type="SAM" id="Phobius"/>
    </source>
</evidence>
<feature type="transmembrane region" description="Helical" evidence="1">
    <location>
        <begin position="5"/>
        <end position="26"/>
    </location>
</feature>
<reference evidence="2 3" key="1">
    <citation type="submission" date="2017-02" db="EMBL/GenBank/DDBJ databases">
        <title>Trade-off between light-utilization and light-protection in marine flavobacteria.</title>
        <authorList>
            <person name="Kumagai Y."/>
            <person name="Yoshizawa S."/>
            <person name="Kogure K."/>
            <person name="Iwasaki W."/>
        </authorList>
    </citation>
    <scope>NUCLEOTIDE SEQUENCE [LARGE SCALE GENOMIC DNA]</scope>
    <source>
        <strain evidence="2 3">KCTC 23670</strain>
    </source>
</reference>
<evidence type="ECO:0000313" key="3">
    <source>
        <dbReference type="Proteomes" id="UP000232721"/>
    </source>
</evidence>
<proteinExistence type="predicted"/>
<feature type="transmembrane region" description="Helical" evidence="1">
    <location>
        <begin position="96"/>
        <end position="112"/>
    </location>
</feature>
<organism evidence="2 3">
    <name type="scientific">Polaribacter sejongensis</name>
    <dbReference type="NCBI Taxonomy" id="985043"/>
    <lineage>
        <taxon>Bacteria</taxon>
        <taxon>Pseudomonadati</taxon>
        <taxon>Bacteroidota</taxon>
        <taxon>Flavobacteriia</taxon>
        <taxon>Flavobacteriales</taxon>
        <taxon>Flavobacteriaceae</taxon>
    </lineage>
</organism>
<feature type="transmembrane region" description="Helical" evidence="1">
    <location>
        <begin position="32"/>
        <end position="51"/>
    </location>
</feature>
<evidence type="ECO:0000313" key="2">
    <source>
        <dbReference type="EMBL" id="AUC22334.1"/>
    </source>
</evidence>
<protein>
    <recommendedName>
        <fullName evidence="4">Magnesium citrate secondary transporter</fullName>
    </recommendedName>
</protein>
<sequence length="117" mass="14261">MKKILFYYFLISLLTGTTIYFLQYFSVPLPKFISFYVNDFLIIPIVLFICLQILKWSKNDKSYTLSFPIILYVCFMYSLLFEFIFPKYLARYTTDIIDFLLYFASGFIFYYLQKNKY</sequence>
<keyword evidence="3" id="KW-1185">Reference proteome</keyword>
<keyword evidence="1" id="KW-0472">Membrane</keyword>